<dbReference type="AlphaFoldDB" id="A0A645GX23"/>
<proteinExistence type="predicted"/>
<organism evidence="1">
    <name type="scientific">bioreactor metagenome</name>
    <dbReference type="NCBI Taxonomy" id="1076179"/>
    <lineage>
        <taxon>unclassified sequences</taxon>
        <taxon>metagenomes</taxon>
        <taxon>ecological metagenomes</taxon>
    </lineage>
</organism>
<dbReference type="Gene3D" id="3.40.50.300">
    <property type="entry name" value="P-loop containing nucleotide triphosphate hydrolases"/>
    <property type="match status" value="1"/>
</dbReference>
<reference evidence="1" key="1">
    <citation type="submission" date="2019-08" db="EMBL/GenBank/DDBJ databases">
        <authorList>
            <person name="Kucharzyk K."/>
            <person name="Murdoch R.W."/>
            <person name="Higgins S."/>
            <person name="Loffler F."/>
        </authorList>
    </citation>
    <scope>NUCLEOTIDE SEQUENCE</scope>
</reference>
<evidence type="ECO:0000313" key="1">
    <source>
        <dbReference type="EMBL" id="MPN30319.1"/>
    </source>
</evidence>
<evidence type="ECO:0008006" key="2">
    <source>
        <dbReference type="Google" id="ProtNLM"/>
    </source>
</evidence>
<gene>
    <name evidence="1" type="ORF">SDC9_177790</name>
</gene>
<comment type="caution">
    <text evidence="1">The sequence shown here is derived from an EMBL/GenBank/DDBJ whole genome shotgun (WGS) entry which is preliminary data.</text>
</comment>
<dbReference type="EMBL" id="VSSQ01081389">
    <property type="protein sequence ID" value="MPN30319.1"/>
    <property type="molecule type" value="Genomic_DNA"/>
</dbReference>
<sequence length="59" mass="6688">MLLDDVLSELDGVRRDFLLRKIEGRQVLLTSCDAAAFHDTPGAIYEMEAGRLRTVKHED</sequence>
<name>A0A645GX23_9ZZZZ</name>
<accession>A0A645GX23</accession>
<dbReference type="InterPro" id="IPR027417">
    <property type="entry name" value="P-loop_NTPase"/>
</dbReference>
<protein>
    <recommendedName>
        <fullName evidence="2">DNA replication and repair protein RecF</fullName>
    </recommendedName>
</protein>